<accession>A0ABS1GGM9</accession>
<sequence length="143" mass="16453">MMYEWVKTVHLISAVIFGGVVFTEVILLPAVRKRYGEERYREIEKTIITERGIKIVPIFVILLYLTGLYMFHHYIKGLDISTTFGKLLILKVTLALTVIPLVAVAIYLFLKGKSDSRFFDTAHKIIFVLVFSIIILAKLMFIL</sequence>
<dbReference type="EMBL" id="JAACYA010000001">
    <property type="protein sequence ID" value="MBK3332036.1"/>
    <property type="molecule type" value="Genomic_DNA"/>
</dbReference>
<feature type="transmembrane region" description="Helical" evidence="1">
    <location>
        <begin position="52"/>
        <end position="75"/>
    </location>
</feature>
<feature type="transmembrane region" description="Helical" evidence="1">
    <location>
        <begin position="87"/>
        <end position="110"/>
    </location>
</feature>
<dbReference type="PIRSF" id="PIRSF015875">
    <property type="entry name" value="UCP015875"/>
    <property type="match status" value="1"/>
</dbReference>
<keyword evidence="1" id="KW-1133">Transmembrane helix</keyword>
<gene>
    <name evidence="2" type="ORF">GWK41_03010</name>
</gene>
<dbReference type="RefSeq" id="WP_200673427.1">
    <property type="nucleotide sequence ID" value="NZ_JAACYA010000001.1"/>
</dbReference>
<dbReference type="Proteomes" id="UP000772812">
    <property type="component" value="Unassembled WGS sequence"/>
</dbReference>
<keyword evidence="3" id="KW-1185">Reference proteome</keyword>
<comment type="caution">
    <text evidence="2">The sequence shown here is derived from an EMBL/GenBank/DDBJ whole genome shotgun (WGS) entry which is preliminary data.</text>
</comment>
<evidence type="ECO:0000313" key="2">
    <source>
        <dbReference type="EMBL" id="MBK3332036.1"/>
    </source>
</evidence>
<proteinExistence type="predicted"/>
<evidence type="ECO:0000313" key="3">
    <source>
        <dbReference type="Proteomes" id="UP000772812"/>
    </source>
</evidence>
<keyword evidence="1" id="KW-0472">Membrane</keyword>
<dbReference type="InterPro" id="IPR007418">
    <property type="entry name" value="DUF474"/>
</dbReference>
<keyword evidence="1" id="KW-0812">Transmembrane</keyword>
<feature type="transmembrane region" description="Helical" evidence="1">
    <location>
        <begin position="12"/>
        <end position="31"/>
    </location>
</feature>
<evidence type="ECO:0000256" key="1">
    <source>
        <dbReference type="SAM" id="Phobius"/>
    </source>
</evidence>
<reference evidence="2 3" key="1">
    <citation type="journal article" date="2021" name="Syst. Appl. Microbiol.">
        <title>Persephonella atlantica sp. nov.: How to adapt to physico-chemical gradients in high temperature hydrothermal habitats.</title>
        <authorList>
            <person name="Francois D.X."/>
            <person name="Godfroy A."/>
            <person name="Mathien C."/>
            <person name="Aube J."/>
            <person name="Cathalot C."/>
            <person name="Lesongeur F."/>
            <person name="L'Haridon S."/>
            <person name="Philippon X."/>
            <person name="Roussel E.G."/>
        </authorList>
    </citation>
    <scope>NUCLEOTIDE SEQUENCE [LARGE SCALE GENOMIC DNA]</scope>
    <source>
        <strain evidence="2 3">MO1340</strain>
    </source>
</reference>
<name>A0ABS1GGM9_9AQUI</name>
<organism evidence="2 3">
    <name type="scientific">Persephonella atlantica</name>
    <dbReference type="NCBI Taxonomy" id="2699429"/>
    <lineage>
        <taxon>Bacteria</taxon>
        <taxon>Pseudomonadati</taxon>
        <taxon>Aquificota</taxon>
        <taxon>Aquificia</taxon>
        <taxon>Aquificales</taxon>
        <taxon>Hydrogenothermaceae</taxon>
        <taxon>Persephonella</taxon>
    </lineage>
</organism>
<protein>
    <recommendedName>
        <fullName evidence="4">Copper resistance protein D domain-containing protein</fullName>
    </recommendedName>
</protein>
<feature type="transmembrane region" description="Helical" evidence="1">
    <location>
        <begin position="122"/>
        <end position="142"/>
    </location>
</feature>
<evidence type="ECO:0008006" key="4">
    <source>
        <dbReference type="Google" id="ProtNLM"/>
    </source>
</evidence>